<evidence type="ECO:0000313" key="1">
    <source>
        <dbReference type="EMBL" id="KPV50156.1"/>
    </source>
</evidence>
<organism evidence="1 2">
    <name type="scientific">Kouleothrix aurantiaca</name>
    <dbReference type="NCBI Taxonomy" id="186479"/>
    <lineage>
        <taxon>Bacteria</taxon>
        <taxon>Bacillati</taxon>
        <taxon>Chloroflexota</taxon>
        <taxon>Chloroflexia</taxon>
        <taxon>Chloroflexales</taxon>
        <taxon>Roseiflexineae</taxon>
        <taxon>Roseiflexaceae</taxon>
        <taxon>Kouleothrix</taxon>
    </lineage>
</organism>
<dbReference type="EMBL" id="LJCR01001553">
    <property type="protein sequence ID" value="KPV50156.1"/>
    <property type="molecule type" value="Genomic_DNA"/>
</dbReference>
<proteinExistence type="predicted"/>
<sequence length="146" mass="14930">MPDGVTLTALKLDGIPLLASAAGALAGTLREHIGELSDAVWAAHRKAHKFKFQLYDLASFCQVLATEPGADLAGESARAVLAALADPALTLASDHVGAAYATVGGLTTYMLPPGAGLPISPYYGATAYAKNTGWGDFLAAYHTSVG</sequence>
<name>A0A0P9FC42_9CHLR</name>
<dbReference type="AlphaFoldDB" id="A0A0P9FC42"/>
<evidence type="ECO:0000313" key="2">
    <source>
        <dbReference type="Proteomes" id="UP000050509"/>
    </source>
</evidence>
<reference evidence="1 2" key="1">
    <citation type="submission" date="2015-09" db="EMBL/GenBank/DDBJ databases">
        <title>Draft genome sequence of Kouleothrix aurantiaca JCM 19913.</title>
        <authorList>
            <person name="Hemp J."/>
        </authorList>
    </citation>
    <scope>NUCLEOTIDE SEQUENCE [LARGE SCALE GENOMIC DNA]</scope>
    <source>
        <strain evidence="1 2">COM-B</strain>
    </source>
</reference>
<accession>A0A0P9FC42</accession>
<comment type="caution">
    <text evidence="1">The sequence shown here is derived from an EMBL/GenBank/DDBJ whole genome shotgun (WGS) entry which is preliminary data.</text>
</comment>
<gene>
    <name evidence="1" type="ORF">SE17_28615</name>
</gene>
<protein>
    <submittedName>
        <fullName evidence="1">Uncharacterized protein</fullName>
    </submittedName>
</protein>
<dbReference type="Proteomes" id="UP000050509">
    <property type="component" value="Unassembled WGS sequence"/>
</dbReference>
<keyword evidence="2" id="KW-1185">Reference proteome</keyword>